<organism evidence="19 20">
    <name type="scientific">Candidatus Uhrbacteria bacterium RIFCSPLOWO2_02_FULL_48_18</name>
    <dbReference type="NCBI Taxonomy" id="1802408"/>
    <lineage>
        <taxon>Bacteria</taxon>
        <taxon>Candidatus Uhriibacteriota</taxon>
    </lineage>
</organism>
<keyword evidence="9" id="KW-0862">Zinc</keyword>
<gene>
    <name evidence="19" type="ORF">A3I41_05230</name>
</gene>
<protein>
    <recommendedName>
        <fullName evidence="15">UvrABC system protein A</fullName>
    </recommendedName>
    <alternativeName>
        <fullName evidence="16">Excinuclease ABC subunit A</fullName>
    </alternativeName>
</protein>
<reference evidence="19 20" key="1">
    <citation type="journal article" date="2016" name="Nat. Commun.">
        <title>Thousands of microbial genomes shed light on interconnected biogeochemical processes in an aquifer system.</title>
        <authorList>
            <person name="Anantharaman K."/>
            <person name="Brown C.T."/>
            <person name="Hug L.A."/>
            <person name="Sharon I."/>
            <person name="Castelle C.J."/>
            <person name="Probst A.J."/>
            <person name="Thomas B.C."/>
            <person name="Singh A."/>
            <person name="Wilkins M.J."/>
            <person name="Karaoz U."/>
            <person name="Brodie E.L."/>
            <person name="Williams K.H."/>
            <person name="Hubbard S.S."/>
            <person name="Banfield J.F."/>
        </authorList>
    </citation>
    <scope>NUCLEOTIDE SEQUENCE [LARGE SCALE GENOMIC DNA]</scope>
</reference>
<comment type="similarity">
    <text evidence="14">Belongs to the ABC transporter superfamily. UvrA family.</text>
</comment>
<evidence type="ECO:0000256" key="16">
    <source>
        <dbReference type="ARBA" id="ARBA00042156"/>
    </source>
</evidence>
<evidence type="ECO:0000256" key="4">
    <source>
        <dbReference type="ARBA" id="ARBA00022737"/>
    </source>
</evidence>
<dbReference type="GO" id="GO:0003677">
    <property type="term" value="F:DNA binding"/>
    <property type="evidence" value="ECO:0007669"/>
    <property type="project" value="UniProtKB-KW"/>
</dbReference>
<keyword evidence="6" id="KW-0227">DNA damage</keyword>
<dbReference type="PANTHER" id="PTHR43152">
    <property type="entry name" value="UVRABC SYSTEM PROTEIN A"/>
    <property type="match status" value="1"/>
</dbReference>
<keyword evidence="12" id="KW-0238">DNA-binding</keyword>
<accession>A0A1F7V8H6</accession>
<dbReference type="GO" id="GO:0006289">
    <property type="term" value="P:nucleotide-excision repair"/>
    <property type="evidence" value="ECO:0007669"/>
    <property type="project" value="InterPro"/>
</dbReference>
<evidence type="ECO:0000256" key="10">
    <source>
        <dbReference type="ARBA" id="ARBA00022840"/>
    </source>
</evidence>
<evidence type="ECO:0000256" key="15">
    <source>
        <dbReference type="ARBA" id="ARBA00039316"/>
    </source>
</evidence>
<dbReference type="PANTHER" id="PTHR43152:SF3">
    <property type="entry name" value="UVRABC SYSTEM PROTEIN A"/>
    <property type="match status" value="1"/>
</dbReference>
<evidence type="ECO:0000256" key="2">
    <source>
        <dbReference type="ARBA" id="ARBA00022490"/>
    </source>
</evidence>
<dbReference type="Pfam" id="PF17760">
    <property type="entry name" value="UvrA_inter"/>
    <property type="match status" value="1"/>
</dbReference>
<evidence type="ECO:0000256" key="12">
    <source>
        <dbReference type="ARBA" id="ARBA00023125"/>
    </source>
</evidence>
<evidence type="ECO:0000313" key="20">
    <source>
        <dbReference type="Proteomes" id="UP000176593"/>
    </source>
</evidence>
<dbReference type="InterPro" id="IPR041102">
    <property type="entry name" value="UvrA_inter"/>
</dbReference>
<evidence type="ECO:0000256" key="1">
    <source>
        <dbReference type="ARBA" id="ARBA00004496"/>
    </source>
</evidence>
<dbReference type="SUPFAM" id="SSF52540">
    <property type="entry name" value="P-loop containing nucleoside triphosphate hydrolases"/>
    <property type="match status" value="2"/>
</dbReference>
<dbReference type="GO" id="GO:0004518">
    <property type="term" value="F:nuclease activity"/>
    <property type="evidence" value="ECO:0007669"/>
    <property type="project" value="UniProtKB-KW"/>
</dbReference>
<name>A0A1F7V8H6_9BACT</name>
<dbReference type="InterPro" id="IPR003439">
    <property type="entry name" value="ABC_transporter-like_ATP-bd"/>
</dbReference>
<feature type="domain" description="ABC transporter" evidence="18">
    <location>
        <begin position="328"/>
        <end position="555"/>
    </location>
</feature>
<dbReference type="PROSITE" id="PS00211">
    <property type="entry name" value="ABC_TRANSPORTER_1"/>
    <property type="match status" value="2"/>
</dbReference>
<dbReference type="CDD" id="cd03270">
    <property type="entry name" value="ABC_UvrA_I"/>
    <property type="match status" value="1"/>
</dbReference>
<dbReference type="InterPro" id="IPR017871">
    <property type="entry name" value="ABC_transporter-like_CS"/>
</dbReference>
<evidence type="ECO:0000256" key="13">
    <source>
        <dbReference type="ARBA" id="ARBA00023204"/>
    </source>
</evidence>
<keyword evidence="2" id="KW-0963">Cytoplasm</keyword>
<dbReference type="GO" id="GO:0005524">
    <property type="term" value="F:ATP binding"/>
    <property type="evidence" value="ECO:0007669"/>
    <property type="project" value="UniProtKB-KW"/>
</dbReference>
<keyword evidence="3" id="KW-0479">Metal-binding</keyword>
<comment type="caution">
    <text evidence="19">The sequence shown here is derived from an EMBL/GenBank/DDBJ whole genome shotgun (WGS) entry which is preliminary data.</text>
</comment>
<feature type="region of interest" description="Disordered" evidence="17">
    <location>
        <begin position="219"/>
        <end position="243"/>
    </location>
</feature>
<evidence type="ECO:0000259" key="18">
    <source>
        <dbReference type="PROSITE" id="PS50893"/>
    </source>
</evidence>
<evidence type="ECO:0000256" key="3">
    <source>
        <dbReference type="ARBA" id="ARBA00022723"/>
    </source>
</evidence>
<dbReference type="EMBL" id="MGEQ01000007">
    <property type="protein sequence ID" value="OGL86705.1"/>
    <property type="molecule type" value="Genomic_DNA"/>
</dbReference>
<dbReference type="Gene3D" id="1.20.1580.10">
    <property type="entry name" value="ABC transporter ATPase like domain"/>
    <property type="match status" value="4"/>
</dbReference>
<keyword evidence="4" id="KW-0677">Repeat</keyword>
<dbReference type="InterPro" id="IPR027417">
    <property type="entry name" value="P-loop_NTPase"/>
</dbReference>
<evidence type="ECO:0000256" key="17">
    <source>
        <dbReference type="SAM" id="MobiDB-lite"/>
    </source>
</evidence>
<evidence type="ECO:0000256" key="5">
    <source>
        <dbReference type="ARBA" id="ARBA00022741"/>
    </source>
</evidence>
<evidence type="ECO:0000256" key="9">
    <source>
        <dbReference type="ARBA" id="ARBA00022833"/>
    </source>
</evidence>
<keyword evidence="5" id="KW-0547">Nucleotide-binding</keyword>
<comment type="subcellular location">
    <subcellularLocation>
        <location evidence="1">Cytoplasm</location>
    </subcellularLocation>
</comment>
<dbReference type="GO" id="GO:0008270">
    <property type="term" value="F:zinc ion binding"/>
    <property type="evidence" value="ECO:0007669"/>
    <property type="project" value="UniProtKB-KW"/>
</dbReference>
<feature type="domain" description="ABC transporter" evidence="18">
    <location>
        <begin position="571"/>
        <end position="903"/>
    </location>
</feature>
<sequence length="908" mass="100213">MQDKIIVRGAREHNLKNINVEMPRNKLVCITGVSGSGKSSLAFDTIFAEGQRRYVESLSAYARQFLGQMEKPDVDDIEGLSPAISIDQKAHSSNPRSTVATITEIYDYLRVLYARVGKPHCPKCGEQIQKLTNEEMVDVVLGKVGEEMKGSLKILAPVVVGRKGEYYQLLYDLYNAGFARVRIDGKEYRLDEKIELARYQQHTIEVVVDTIPVVELLETSSSSATPLPPPSPSKGEGARKETRQRLAEALETAVEKGNDVATIVYPDKSEQMLSAKFSCPNDGFSFPEIEPRLFSFNSPYGACQACTGLGTVELFSEELCETCHGARLRSEALHVWLPGVGKGGKVVGVPFACHPQHLRRVVGTHAGKKKKTPVAPIEYTESDELIPMAEKKGVSIVDITNMSIDEAVLYFKTIDVSEKDLEIAGSVLREIENRLKFMLDVGLHYLSLDRRAGTLSGGEAQRIRLASQVGSRLVGAMYVLDEPTIGLHQRDNDKLIKTLENLRDLGNTVIVVEHDEDTIMASDYMIEIGPGAGVHGGYVVAAGETPAIFEDKKSLTAAYLRGDQKIEVPAQRRQNDGGSIRLKGATQNNLKNIDVEFPLRKFVCVTGVSGSGKSTLAYDTMYKTISKRLYGGSQTPGKHKALLGLEYIDKAILIDQDAIGRTSRSNPATYTGAWAPIRELYAETAEAKFRGYKVGRFSFNRPGGRCEHCEGHGLISIEMHFLPTVYVTCDICKGKRFDRETLEITFKEKNIHDVLEMTIEEATVFFKEIPYIYDKLASLNDVGLSYVKLGQPAPTLSGGEAQRVKLATELSKRQTGRTLYLFDEPTTGLHFADVKKLLEVMHSLVDKGNSVIVIEHNLDVIKTADWIIDMGPEGGDKGGTVVYAGTPEEVARHKGSHTGEYLKRVLRS</sequence>
<evidence type="ECO:0000256" key="14">
    <source>
        <dbReference type="ARBA" id="ARBA00038000"/>
    </source>
</evidence>
<keyword evidence="13" id="KW-0234">DNA repair</keyword>
<dbReference type="AlphaFoldDB" id="A0A1F7V8H6"/>
<dbReference type="PROSITE" id="PS50893">
    <property type="entry name" value="ABC_TRANSPORTER_2"/>
    <property type="match status" value="2"/>
</dbReference>
<evidence type="ECO:0000256" key="6">
    <source>
        <dbReference type="ARBA" id="ARBA00022763"/>
    </source>
</evidence>
<dbReference type="Proteomes" id="UP000176593">
    <property type="component" value="Unassembled WGS sequence"/>
</dbReference>
<keyword evidence="10" id="KW-0067">ATP-binding</keyword>
<keyword evidence="11" id="KW-0267">Excision nuclease</keyword>
<evidence type="ECO:0000256" key="7">
    <source>
        <dbReference type="ARBA" id="ARBA00022769"/>
    </source>
</evidence>
<proteinExistence type="inferred from homology"/>
<evidence type="ECO:0000313" key="19">
    <source>
        <dbReference type="EMBL" id="OGL86705.1"/>
    </source>
</evidence>
<dbReference type="Gene3D" id="1.10.8.280">
    <property type="entry name" value="ABC transporter ATPase domain-like"/>
    <property type="match status" value="1"/>
</dbReference>
<dbReference type="GO" id="GO:0005737">
    <property type="term" value="C:cytoplasm"/>
    <property type="evidence" value="ECO:0007669"/>
    <property type="project" value="UniProtKB-SubCell"/>
</dbReference>
<dbReference type="Gene3D" id="3.40.50.300">
    <property type="entry name" value="P-loop containing nucleotide triphosphate hydrolases"/>
    <property type="match status" value="3"/>
</dbReference>
<dbReference type="GO" id="GO:0009380">
    <property type="term" value="C:excinuclease repair complex"/>
    <property type="evidence" value="ECO:0007669"/>
    <property type="project" value="InterPro"/>
</dbReference>
<dbReference type="CDD" id="cd03271">
    <property type="entry name" value="ABC_UvrA_II"/>
    <property type="match status" value="1"/>
</dbReference>
<keyword evidence="7" id="KW-0228">DNA excision</keyword>
<evidence type="ECO:0000256" key="8">
    <source>
        <dbReference type="ARBA" id="ARBA00022771"/>
    </source>
</evidence>
<dbReference type="NCBIfam" id="TIGR00630">
    <property type="entry name" value="uvra"/>
    <property type="match status" value="1"/>
</dbReference>
<evidence type="ECO:0000256" key="11">
    <source>
        <dbReference type="ARBA" id="ARBA00022881"/>
    </source>
</evidence>
<dbReference type="InterPro" id="IPR004602">
    <property type="entry name" value="UvrA"/>
</dbReference>
<dbReference type="Gene3D" id="3.30.190.20">
    <property type="match status" value="1"/>
</dbReference>
<keyword evidence="8" id="KW-0863">Zinc-finger</keyword>
<dbReference type="GO" id="GO:0016887">
    <property type="term" value="F:ATP hydrolysis activity"/>
    <property type="evidence" value="ECO:0007669"/>
    <property type="project" value="InterPro"/>
</dbReference>